<comment type="caution">
    <text evidence="5">The sequence shown here is derived from an EMBL/GenBank/DDBJ whole genome shotgun (WGS) entry which is preliminary data.</text>
</comment>
<dbReference type="EMBL" id="BMJE01000003">
    <property type="protein sequence ID" value="GGB76219.1"/>
    <property type="molecule type" value="Genomic_DNA"/>
</dbReference>
<proteinExistence type="predicted"/>
<dbReference type="Gene3D" id="3.60.21.10">
    <property type="match status" value="1"/>
</dbReference>
<gene>
    <name evidence="5" type="ORF">GCM10007424_15290</name>
</gene>
<reference evidence="6" key="1">
    <citation type="journal article" date="2019" name="Int. J. Syst. Evol. Microbiol.">
        <title>The Global Catalogue of Microorganisms (GCM) 10K type strain sequencing project: providing services to taxonomists for standard genome sequencing and annotation.</title>
        <authorList>
            <consortium name="The Broad Institute Genomics Platform"/>
            <consortium name="The Broad Institute Genome Sequencing Center for Infectious Disease"/>
            <person name="Wu L."/>
            <person name="Ma J."/>
        </authorList>
    </citation>
    <scope>NUCLEOTIDE SEQUENCE [LARGE SCALE GENOMIC DNA]</scope>
    <source>
        <strain evidence="6">CGMCC 1.15461</strain>
    </source>
</reference>
<keyword evidence="2" id="KW-0378">Hydrolase</keyword>
<keyword evidence="1 3" id="KW-0732">Signal</keyword>
<evidence type="ECO:0000313" key="6">
    <source>
        <dbReference type="Proteomes" id="UP000615760"/>
    </source>
</evidence>
<accession>A0ABQ1JW91</accession>
<dbReference type="Pfam" id="PF00149">
    <property type="entry name" value="Metallophos"/>
    <property type="match status" value="1"/>
</dbReference>
<dbReference type="RefSeq" id="WP_188620666.1">
    <property type="nucleotide sequence ID" value="NZ_BMJE01000003.1"/>
</dbReference>
<evidence type="ECO:0000259" key="4">
    <source>
        <dbReference type="Pfam" id="PF00149"/>
    </source>
</evidence>
<feature type="domain" description="Calcineurin-like phosphoesterase" evidence="4">
    <location>
        <begin position="57"/>
        <end position="253"/>
    </location>
</feature>
<dbReference type="Proteomes" id="UP000615760">
    <property type="component" value="Unassembled WGS sequence"/>
</dbReference>
<dbReference type="InterPro" id="IPR051558">
    <property type="entry name" value="Metallophosphoesterase_PAP"/>
</dbReference>
<evidence type="ECO:0000313" key="5">
    <source>
        <dbReference type="EMBL" id="GGB76219.1"/>
    </source>
</evidence>
<feature type="chain" id="PRO_5045632234" description="Calcineurin-like phosphoesterase domain-containing protein" evidence="3">
    <location>
        <begin position="32"/>
        <end position="1244"/>
    </location>
</feature>
<evidence type="ECO:0000256" key="3">
    <source>
        <dbReference type="SAM" id="SignalP"/>
    </source>
</evidence>
<organism evidence="5 6">
    <name type="scientific">Flavobacterium suaedae</name>
    <dbReference type="NCBI Taxonomy" id="1767027"/>
    <lineage>
        <taxon>Bacteria</taxon>
        <taxon>Pseudomonadati</taxon>
        <taxon>Bacteroidota</taxon>
        <taxon>Flavobacteriia</taxon>
        <taxon>Flavobacteriales</taxon>
        <taxon>Flavobacteriaceae</taxon>
        <taxon>Flavobacterium</taxon>
    </lineage>
</organism>
<dbReference type="PROSITE" id="PS51257">
    <property type="entry name" value="PROKAR_LIPOPROTEIN"/>
    <property type="match status" value="1"/>
</dbReference>
<name>A0ABQ1JW91_9FLAO</name>
<keyword evidence="6" id="KW-1185">Reference proteome</keyword>
<dbReference type="PANTHER" id="PTHR10161">
    <property type="entry name" value="TARTRATE-RESISTANT ACID PHOSPHATASE TYPE 5"/>
    <property type="match status" value="1"/>
</dbReference>
<feature type="signal peptide" evidence="3">
    <location>
        <begin position="1"/>
        <end position="31"/>
    </location>
</feature>
<evidence type="ECO:0000256" key="2">
    <source>
        <dbReference type="ARBA" id="ARBA00022801"/>
    </source>
</evidence>
<dbReference type="InterPro" id="IPR029052">
    <property type="entry name" value="Metallo-depent_PP-like"/>
</dbReference>
<dbReference type="PANTHER" id="PTHR10161:SF14">
    <property type="entry name" value="TARTRATE-RESISTANT ACID PHOSPHATASE TYPE 5"/>
    <property type="match status" value="1"/>
</dbReference>
<dbReference type="SUPFAM" id="SSF56300">
    <property type="entry name" value="Metallo-dependent phosphatases"/>
    <property type="match status" value="1"/>
</dbReference>
<protein>
    <recommendedName>
        <fullName evidence="4">Calcineurin-like phosphoesterase domain-containing protein</fullName>
    </recommendedName>
</protein>
<sequence length="1244" mass="142758">MKFFWVKRTARVNKYIFIVCTALLLFSCATFHPQYGKATGPADKTDTILNSNNLHHRFFLIGDAGYASQPNSQKLLSVVKNKIKGAGKNTTLLYLGDNIYPLGMPPKKKEKKRAEAEASLDSQIAFAELFNGQIHFIPGNHDWYNGLKGLEEQEDYITDKLDDKDSFLPGDGCGIDDVEVNDSIVLITIDSEWFLEDWDNYPTINDDCDIKTREAMFLEFEDILKDSQDKIVILAMHHPLFTNGTHGGEFTIKKQLYPMHYKIPLPVLGSVIGLARKASGYSTQDKQSRVYRALTDRIKALIQGKENVIVVSGHDHNLQYIEHDNIHQVISGAGSKEEGARAIFPNDFSYGGLGYAVLDVYKDGTAKVNYFALKGNGEEKMFDVTIDLKPDTVIKQYPDSFPPYIEASVYPKELTQKGKTYKWLFGEHYRSYYGTTIKAKTVAIDTLYGGLKPVKAGGGHQSKSLRLEDKNGRQYVMRGLKKSATQFLEKAAFQNQYIGDELDHTFTENFLLDFYTSSHPYGSFVADDLAESVGIYHTNPKLFYVPKQNALKEYNENYGDELYMIEEHPSKENSDLLNFSDGSAVNIESTREVLEDLRKDRKYRVDQKAYVRARLFDMLVGDWDRHSDQWRWTKYEKNDSVIYHPIPRDRDQVFAKYGGNLLPFLMKIPALRHMRNYEAEVKSIKWLNKSGNPLDIAFTVETTEQDWLDEVTYLQTHLTDEAIDKAFEDLPKEINDSVTEEIKTKLKARRADLKKYALAYRKLLLKRVIITGTDDKERFEITRKPKGITEIKVYSLKKDKKRFLFSKTYSREQTKEIWIYGLDDDDEFVVKGKPEKPILIRLLGGQNHDIYNIENGKRIKVYDFKSKKNTFNTDRKTRLILTDDYQTNSYDVKKPKYNNTMVYPSAGYNPDDGVKLGASLNYIVNNFNRRPYSQKHKVKANFYFATQGLELEYRGEFMNVASKWNFAFDARFTSPTYSINYFGFGNESPNFDDDTGMDYNRVKLQTFSVAPSLFRESRNGSFLQIQSVFEAIEVEETNNRFIIQPGTINPKLFEHRLYGGINATYSFANYDNVSLPALGMAFSFTGGWTASLDETERNFPYAEGLIDFVHNITSDDKLVFHTKLKSRLLFNNNFEFYQAATIGGDNDLRGYRRERFTGKQSFYQSSDLRFTIGHRKTNIVPITYGILGGYDYGRVWADGENSDKWHQSVGGGIWFNSIKVITGKVSYFHGSDGGRFAFGLTFGF</sequence>
<evidence type="ECO:0000256" key="1">
    <source>
        <dbReference type="ARBA" id="ARBA00022729"/>
    </source>
</evidence>
<dbReference type="InterPro" id="IPR004843">
    <property type="entry name" value="Calcineurin-like_PHP"/>
</dbReference>